<sequence>MAPRKPLDLFAFSVMVALCLCWGFQQIAVKLIAADVTPVMQMALRSGMAAVVLGAVTFRNEGPRAFADGTLPAGLLVGLLFGLEFLFIAQGLVLTSASHMVVFLYSAPIFSALGLHLRFREERLKLLQWGGVAVAFGGIAVSFLGAGDQVSGDMLIGDAMGLLAGLAWGLTTVAIRGSRLSDAPAVKTLFYQVAFAGVMLLGIAALRGETGVNLTPTVALNLGFQTIVITLISYVIWFWLLRKYLASRLSILSFLTPLFGVVFSVVVLHEPLEPAFVAGALLVLAGISLVSGAELLRDRFGRAAV</sequence>
<evidence type="ECO:0000256" key="5">
    <source>
        <dbReference type="ARBA" id="ARBA00023136"/>
    </source>
</evidence>
<dbReference type="EMBL" id="JACIDK010000012">
    <property type="protein sequence ID" value="MBB3893520.1"/>
    <property type="molecule type" value="Genomic_DNA"/>
</dbReference>
<keyword evidence="5 6" id="KW-0472">Membrane</keyword>
<proteinExistence type="predicted"/>
<comment type="caution">
    <text evidence="8">The sequence shown here is derived from an EMBL/GenBank/DDBJ whole genome shotgun (WGS) entry which is preliminary data.</text>
</comment>
<feature type="transmembrane region" description="Helical" evidence="6">
    <location>
        <begin position="159"/>
        <end position="177"/>
    </location>
</feature>
<evidence type="ECO:0000256" key="2">
    <source>
        <dbReference type="ARBA" id="ARBA00022475"/>
    </source>
</evidence>
<dbReference type="InterPro" id="IPR000620">
    <property type="entry name" value="EamA_dom"/>
</dbReference>
<evidence type="ECO:0000256" key="1">
    <source>
        <dbReference type="ARBA" id="ARBA00004651"/>
    </source>
</evidence>
<dbReference type="PANTHER" id="PTHR32322:SF18">
    <property type="entry name" value="S-ADENOSYLMETHIONINE_S-ADENOSYLHOMOCYSTEINE TRANSPORTER"/>
    <property type="match status" value="1"/>
</dbReference>
<protein>
    <submittedName>
        <fullName evidence="8">Drug/metabolite transporter (DMT)-like permease</fullName>
    </submittedName>
</protein>
<keyword evidence="4 6" id="KW-1133">Transmembrane helix</keyword>
<name>A0A840A7F7_9CAUL</name>
<evidence type="ECO:0000256" key="3">
    <source>
        <dbReference type="ARBA" id="ARBA00022692"/>
    </source>
</evidence>
<evidence type="ECO:0000313" key="9">
    <source>
        <dbReference type="Proteomes" id="UP000530564"/>
    </source>
</evidence>
<dbReference type="Proteomes" id="UP000530564">
    <property type="component" value="Unassembled WGS sequence"/>
</dbReference>
<feature type="domain" description="EamA" evidence="7">
    <location>
        <begin position="156"/>
        <end position="291"/>
    </location>
</feature>
<keyword evidence="3 6" id="KW-0812">Transmembrane</keyword>
<keyword evidence="2" id="KW-1003">Cell membrane</keyword>
<accession>A0A840A7F7</accession>
<dbReference type="PANTHER" id="PTHR32322">
    <property type="entry name" value="INNER MEMBRANE TRANSPORTER"/>
    <property type="match status" value="1"/>
</dbReference>
<feature type="transmembrane region" description="Helical" evidence="6">
    <location>
        <begin position="275"/>
        <end position="296"/>
    </location>
</feature>
<dbReference type="Pfam" id="PF00892">
    <property type="entry name" value="EamA"/>
    <property type="match status" value="2"/>
</dbReference>
<comment type="subcellular location">
    <subcellularLocation>
        <location evidence="1">Cell membrane</location>
        <topology evidence="1">Multi-pass membrane protein</topology>
    </subcellularLocation>
</comment>
<dbReference type="GO" id="GO:0005886">
    <property type="term" value="C:plasma membrane"/>
    <property type="evidence" value="ECO:0007669"/>
    <property type="project" value="UniProtKB-SubCell"/>
</dbReference>
<gene>
    <name evidence="8" type="ORF">GGQ61_004265</name>
</gene>
<feature type="transmembrane region" description="Helical" evidence="6">
    <location>
        <begin position="39"/>
        <end position="58"/>
    </location>
</feature>
<feature type="transmembrane region" description="Helical" evidence="6">
    <location>
        <begin position="189"/>
        <end position="206"/>
    </location>
</feature>
<reference evidence="8 9" key="1">
    <citation type="submission" date="2020-08" db="EMBL/GenBank/DDBJ databases">
        <title>Genomic Encyclopedia of Type Strains, Phase IV (KMG-IV): sequencing the most valuable type-strain genomes for metagenomic binning, comparative biology and taxonomic classification.</title>
        <authorList>
            <person name="Goeker M."/>
        </authorList>
    </citation>
    <scope>NUCLEOTIDE SEQUENCE [LARGE SCALE GENOMIC DNA]</scope>
    <source>
        <strain evidence="8 9">DSM 21793</strain>
    </source>
</reference>
<dbReference type="RefSeq" id="WP_183777020.1">
    <property type="nucleotide sequence ID" value="NZ_JACIDK010000012.1"/>
</dbReference>
<feature type="transmembrane region" description="Helical" evidence="6">
    <location>
        <begin position="251"/>
        <end position="269"/>
    </location>
</feature>
<evidence type="ECO:0000259" key="7">
    <source>
        <dbReference type="Pfam" id="PF00892"/>
    </source>
</evidence>
<dbReference type="AlphaFoldDB" id="A0A840A7F7"/>
<dbReference type="InterPro" id="IPR050638">
    <property type="entry name" value="AA-Vitamin_Transporters"/>
</dbReference>
<organism evidence="8 9">
    <name type="scientific">Phenylobacterium haematophilum</name>
    <dbReference type="NCBI Taxonomy" id="98513"/>
    <lineage>
        <taxon>Bacteria</taxon>
        <taxon>Pseudomonadati</taxon>
        <taxon>Pseudomonadota</taxon>
        <taxon>Alphaproteobacteria</taxon>
        <taxon>Caulobacterales</taxon>
        <taxon>Caulobacteraceae</taxon>
        <taxon>Phenylobacterium</taxon>
    </lineage>
</organism>
<dbReference type="SUPFAM" id="SSF103481">
    <property type="entry name" value="Multidrug resistance efflux transporter EmrE"/>
    <property type="match status" value="2"/>
</dbReference>
<keyword evidence="9" id="KW-1185">Reference proteome</keyword>
<evidence type="ECO:0000256" key="6">
    <source>
        <dbReference type="SAM" id="Phobius"/>
    </source>
</evidence>
<feature type="domain" description="EamA" evidence="7">
    <location>
        <begin position="13"/>
        <end position="143"/>
    </location>
</feature>
<dbReference type="InterPro" id="IPR037185">
    <property type="entry name" value="EmrE-like"/>
</dbReference>
<feature type="transmembrane region" description="Helical" evidence="6">
    <location>
        <begin position="126"/>
        <end position="147"/>
    </location>
</feature>
<feature type="transmembrane region" description="Helical" evidence="6">
    <location>
        <begin position="218"/>
        <end position="239"/>
    </location>
</feature>
<feature type="transmembrane region" description="Helical" evidence="6">
    <location>
        <begin position="100"/>
        <end position="119"/>
    </location>
</feature>
<feature type="transmembrane region" description="Helical" evidence="6">
    <location>
        <begin position="70"/>
        <end position="94"/>
    </location>
</feature>
<evidence type="ECO:0000256" key="4">
    <source>
        <dbReference type="ARBA" id="ARBA00022989"/>
    </source>
</evidence>
<evidence type="ECO:0000313" key="8">
    <source>
        <dbReference type="EMBL" id="MBB3893520.1"/>
    </source>
</evidence>